<evidence type="ECO:0000256" key="2">
    <source>
        <dbReference type="ARBA" id="ARBA00022737"/>
    </source>
</evidence>
<feature type="domain" description="C2H2-type" evidence="9">
    <location>
        <begin position="20"/>
        <end position="42"/>
    </location>
</feature>
<evidence type="ECO:0000313" key="10">
    <source>
        <dbReference type="Proteomes" id="UP000504603"/>
    </source>
</evidence>
<feature type="region of interest" description="Disordered" evidence="8">
    <location>
        <begin position="121"/>
        <end position="165"/>
    </location>
</feature>
<dbReference type="PANTHER" id="PTHR45988:SF18">
    <property type="entry name" value="C2H2-TYPE ZINC FINGER FAMILY PROTEIN"/>
    <property type="match status" value="1"/>
</dbReference>
<evidence type="ECO:0000256" key="4">
    <source>
        <dbReference type="ARBA" id="ARBA00022833"/>
    </source>
</evidence>
<keyword evidence="1" id="KW-0479">Metal-binding</keyword>
<dbReference type="KEGG" id="mcha:111013364"/>
<feature type="domain" description="C2H2-type" evidence="9">
    <location>
        <begin position="106"/>
        <end position="133"/>
    </location>
</feature>
<evidence type="ECO:0000256" key="1">
    <source>
        <dbReference type="ARBA" id="ARBA00022723"/>
    </source>
</evidence>
<dbReference type="GO" id="GO:0003700">
    <property type="term" value="F:DNA-binding transcription factor activity"/>
    <property type="evidence" value="ECO:0007669"/>
    <property type="project" value="InterPro"/>
</dbReference>
<dbReference type="InterPro" id="IPR036236">
    <property type="entry name" value="Znf_C2H2_sf"/>
</dbReference>
<keyword evidence="4" id="KW-0862">Zinc</keyword>
<keyword evidence="10" id="KW-1185">Reference proteome</keyword>
<dbReference type="OrthoDB" id="6077919at2759"/>
<dbReference type="SUPFAM" id="SSF57667">
    <property type="entry name" value="beta-beta-alpha zinc fingers"/>
    <property type="match status" value="1"/>
</dbReference>
<dbReference type="GO" id="GO:0005634">
    <property type="term" value="C:nucleus"/>
    <property type="evidence" value="ECO:0007669"/>
    <property type="project" value="TreeGrafter"/>
</dbReference>
<evidence type="ECO:0000313" key="11">
    <source>
        <dbReference type="RefSeq" id="XP_022143488.1"/>
    </source>
</evidence>
<dbReference type="GeneID" id="111013364"/>
<dbReference type="InterPro" id="IPR013087">
    <property type="entry name" value="Znf_C2H2_type"/>
</dbReference>
<reference evidence="11" key="1">
    <citation type="submission" date="2025-08" db="UniProtKB">
        <authorList>
            <consortium name="RefSeq"/>
        </authorList>
    </citation>
    <scope>IDENTIFICATION</scope>
    <source>
        <strain evidence="11">OHB3-1</strain>
    </source>
</reference>
<dbReference type="PROSITE" id="PS00028">
    <property type="entry name" value="ZINC_FINGER_C2H2_1"/>
    <property type="match status" value="2"/>
</dbReference>
<dbReference type="Gene3D" id="3.30.160.60">
    <property type="entry name" value="Classic Zinc Finger"/>
    <property type="match status" value="1"/>
</dbReference>
<feature type="compositionally biased region" description="Low complexity" evidence="8">
    <location>
        <begin position="82"/>
        <end position="91"/>
    </location>
</feature>
<dbReference type="SMART" id="SM00355">
    <property type="entry name" value="ZnF_C2H2"/>
    <property type="match status" value="2"/>
</dbReference>
<evidence type="ECO:0000256" key="3">
    <source>
        <dbReference type="ARBA" id="ARBA00022771"/>
    </source>
</evidence>
<sequence length="165" mass="17940">MADGGNNGVVIEVKLSINSSKCGLCGKLFRTMKALYGHMRSHPDRTWRGMHPTPSSSSSSAAASTPLPTWSVTGRRGRKRTSSAAASTSNSNDEHDSSSKKKVHVYRCNVCGKEFWSPQALGGHKSSHYKPEKTDFVVQTSSSGRRTVDFDLNELPPMDDHGEAD</sequence>
<feature type="region of interest" description="Disordered" evidence="8">
    <location>
        <begin position="44"/>
        <end position="102"/>
    </location>
</feature>
<dbReference type="PANTHER" id="PTHR45988">
    <property type="entry name" value="C2H2 TYPE ZINC FINGER TRANSCRIPTION FACTOR FAMILY-RELATED"/>
    <property type="match status" value="1"/>
</dbReference>
<dbReference type="AlphaFoldDB" id="A0A6J1CQU4"/>
<dbReference type="RefSeq" id="XP_022143488.1">
    <property type="nucleotide sequence ID" value="XM_022287796.1"/>
</dbReference>
<evidence type="ECO:0000256" key="7">
    <source>
        <dbReference type="PROSITE-ProRule" id="PRU00042"/>
    </source>
</evidence>
<keyword evidence="6" id="KW-0804">Transcription</keyword>
<gene>
    <name evidence="11" type="primary">LOC111013364</name>
</gene>
<feature type="compositionally biased region" description="Low complexity" evidence="8">
    <location>
        <begin position="55"/>
        <end position="64"/>
    </location>
</feature>
<proteinExistence type="predicted"/>
<protein>
    <submittedName>
        <fullName evidence="11">Zinc finger protein ZAT3-like</fullName>
    </submittedName>
</protein>
<accession>A0A6J1CQU4</accession>
<organism evidence="10 11">
    <name type="scientific">Momordica charantia</name>
    <name type="common">Bitter gourd</name>
    <name type="synonym">Balsam pear</name>
    <dbReference type="NCBI Taxonomy" id="3673"/>
    <lineage>
        <taxon>Eukaryota</taxon>
        <taxon>Viridiplantae</taxon>
        <taxon>Streptophyta</taxon>
        <taxon>Embryophyta</taxon>
        <taxon>Tracheophyta</taxon>
        <taxon>Spermatophyta</taxon>
        <taxon>Magnoliopsida</taxon>
        <taxon>eudicotyledons</taxon>
        <taxon>Gunneridae</taxon>
        <taxon>Pentapetalae</taxon>
        <taxon>rosids</taxon>
        <taxon>fabids</taxon>
        <taxon>Cucurbitales</taxon>
        <taxon>Cucurbitaceae</taxon>
        <taxon>Momordiceae</taxon>
        <taxon>Momordica</taxon>
    </lineage>
</organism>
<dbReference type="GO" id="GO:0008270">
    <property type="term" value="F:zinc ion binding"/>
    <property type="evidence" value="ECO:0007669"/>
    <property type="project" value="UniProtKB-KW"/>
</dbReference>
<dbReference type="PROSITE" id="PS50157">
    <property type="entry name" value="ZINC_FINGER_C2H2_2"/>
    <property type="match status" value="2"/>
</dbReference>
<keyword evidence="5" id="KW-0805">Transcription regulation</keyword>
<dbReference type="Pfam" id="PF13912">
    <property type="entry name" value="zf-C2H2_6"/>
    <property type="match status" value="2"/>
</dbReference>
<keyword evidence="3 7" id="KW-0863">Zinc-finger</keyword>
<dbReference type="InterPro" id="IPR044653">
    <property type="entry name" value="AZF1/2/3-like"/>
</dbReference>
<evidence type="ECO:0000256" key="5">
    <source>
        <dbReference type="ARBA" id="ARBA00023015"/>
    </source>
</evidence>
<evidence type="ECO:0000259" key="9">
    <source>
        <dbReference type="PROSITE" id="PS50157"/>
    </source>
</evidence>
<keyword evidence="2" id="KW-0677">Repeat</keyword>
<name>A0A6J1CQU4_MOMCH</name>
<evidence type="ECO:0000256" key="6">
    <source>
        <dbReference type="ARBA" id="ARBA00023163"/>
    </source>
</evidence>
<dbReference type="Proteomes" id="UP000504603">
    <property type="component" value="Unplaced"/>
</dbReference>
<evidence type="ECO:0000256" key="8">
    <source>
        <dbReference type="SAM" id="MobiDB-lite"/>
    </source>
</evidence>
<dbReference type="GO" id="GO:0000976">
    <property type="term" value="F:transcription cis-regulatory region binding"/>
    <property type="evidence" value="ECO:0007669"/>
    <property type="project" value="TreeGrafter"/>
</dbReference>